<evidence type="ECO:0000313" key="3">
    <source>
        <dbReference type="Proteomes" id="UP000727407"/>
    </source>
</evidence>
<gene>
    <name evidence="2" type="ORF">DAT39_021412</name>
</gene>
<evidence type="ECO:0000256" key="1">
    <source>
        <dbReference type="SAM" id="MobiDB-lite"/>
    </source>
</evidence>
<dbReference type="AlphaFoldDB" id="A0A8J4WQM7"/>
<dbReference type="EMBL" id="QNUK01000901">
    <property type="protein sequence ID" value="KAF5888886.1"/>
    <property type="molecule type" value="Genomic_DNA"/>
</dbReference>
<feature type="compositionally biased region" description="Low complexity" evidence="1">
    <location>
        <begin position="30"/>
        <end position="45"/>
    </location>
</feature>
<reference evidence="2" key="1">
    <citation type="submission" date="2020-07" db="EMBL/GenBank/DDBJ databases">
        <title>Clarias magur genome sequencing, assembly and annotation.</title>
        <authorList>
            <person name="Kushwaha B."/>
            <person name="Kumar R."/>
            <person name="Das P."/>
            <person name="Joshi C.G."/>
            <person name="Kumar D."/>
            <person name="Nagpure N.S."/>
            <person name="Pandey M."/>
            <person name="Agarwal S."/>
            <person name="Srivastava S."/>
            <person name="Singh M."/>
            <person name="Sahoo L."/>
            <person name="Jayasankar P."/>
            <person name="Meher P.K."/>
            <person name="Koringa P.G."/>
            <person name="Iquebal M.A."/>
            <person name="Das S.P."/>
            <person name="Bit A."/>
            <person name="Patnaik S."/>
            <person name="Patel N."/>
            <person name="Shah T.M."/>
            <person name="Hinsu A."/>
            <person name="Jena J.K."/>
        </authorList>
    </citation>
    <scope>NUCLEOTIDE SEQUENCE</scope>
    <source>
        <strain evidence="2">CIFAMagur01</strain>
        <tissue evidence="2">Testis</tissue>
    </source>
</reference>
<dbReference type="Proteomes" id="UP000727407">
    <property type="component" value="Unassembled WGS sequence"/>
</dbReference>
<evidence type="ECO:0000313" key="2">
    <source>
        <dbReference type="EMBL" id="KAF5888886.1"/>
    </source>
</evidence>
<sequence length="97" mass="10438">MIGWPESLVFDAEMTDAGAGHVNWDKDGSVAKAGARPGAAGGKVPPGRPRRADVTMVPGIWQELSVSSGYGWSWTEHQLQHQSKQAARCHNTRGERG</sequence>
<protein>
    <submittedName>
        <fullName evidence="2">Uncharacterized protein</fullName>
    </submittedName>
</protein>
<name>A0A8J4WQM7_CLAMG</name>
<keyword evidence="3" id="KW-1185">Reference proteome</keyword>
<accession>A0A8J4WQM7</accession>
<comment type="caution">
    <text evidence="2">The sequence shown here is derived from an EMBL/GenBank/DDBJ whole genome shotgun (WGS) entry which is preliminary data.</text>
</comment>
<feature type="region of interest" description="Disordered" evidence="1">
    <location>
        <begin position="19"/>
        <end position="52"/>
    </location>
</feature>
<proteinExistence type="predicted"/>
<organism evidence="2 3">
    <name type="scientific">Clarias magur</name>
    <name type="common">Asian catfish</name>
    <name type="synonym">Macropteronotus magur</name>
    <dbReference type="NCBI Taxonomy" id="1594786"/>
    <lineage>
        <taxon>Eukaryota</taxon>
        <taxon>Metazoa</taxon>
        <taxon>Chordata</taxon>
        <taxon>Craniata</taxon>
        <taxon>Vertebrata</taxon>
        <taxon>Euteleostomi</taxon>
        <taxon>Actinopterygii</taxon>
        <taxon>Neopterygii</taxon>
        <taxon>Teleostei</taxon>
        <taxon>Ostariophysi</taxon>
        <taxon>Siluriformes</taxon>
        <taxon>Clariidae</taxon>
        <taxon>Clarias</taxon>
    </lineage>
</organism>